<dbReference type="AlphaFoldDB" id="A0A7C4TWK8"/>
<accession>A0A7C4TWK8</accession>
<feature type="transmembrane region" description="Helical" evidence="1">
    <location>
        <begin position="6"/>
        <end position="25"/>
    </location>
</feature>
<gene>
    <name evidence="2" type="ORF">ENV82_01145</name>
</gene>
<name>A0A7C4TWK8_9BACT</name>
<reference evidence="2" key="1">
    <citation type="journal article" date="2020" name="mSystems">
        <title>Genome- and Community-Level Interaction Insights into Carbon Utilization and Element Cycling Functions of Hydrothermarchaeota in Hydrothermal Sediment.</title>
        <authorList>
            <person name="Zhou Z."/>
            <person name="Liu Y."/>
            <person name="Xu W."/>
            <person name="Pan J."/>
            <person name="Luo Z.H."/>
            <person name="Li M."/>
        </authorList>
    </citation>
    <scope>NUCLEOTIDE SEQUENCE [LARGE SCALE GENOMIC DNA]</scope>
    <source>
        <strain evidence="2">SpSt-794</strain>
    </source>
</reference>
<sequence length="289" mass="32691">MQKRLTYFISTVVIIVLIVGLINDVRAFFRKNLSRFYTVNFSYYTITEEVRSAQVILCGRNIGAPVDGSVSYVVDDFSFVDAGTPVAFITNEKGHINVLSDIRGVFIKGFASEACESLDEALAKASKFHFASVDRLTVRKGEPVGYVMTLDDFLIKLPKKQVNKPEIKIEISDFVFLDGKKVFQDEQFSYYRASQFVKELFTKDTIKIVKETVYGLSVPEGALIRRNGKYFIYIVNGTTVKAIEVVVRGYLENRDAVIELEDKKFEDFPSLIVVLTPGFWRDGEIVGAF</sequence>
<protein>
    <submittedName>
        <fullName evidence="2">Uncharacterized protein</fullName>
    </submittedName>
</protein>
<proteinExistence type="predicted"/>
<keyword evidence="1" id="KW-0472">Membrane</keyword>
<keyword evidence="1" id="KW-0812">Transmembrane</keyword>
<keyword evidence="1" id="KW-1133">Transmembrane helix</keyword>
<dbReference type="EMBL" id="DTHV01000032">
    <property type="protein sequence ID" value="HGW60034.1"/>
    <property type="molecule type" value="Genomic_DNA"/>
</dbReference>
<comment type="caution">
    <text evidence="2">The sequence shown here is derived from an EMBL/GenBank/DDBJ whole genome shotgun (WGS) entry which is preliminary data.</text>
</comment>
<evidence type="ECO:0000256" key="1">
    <source>
        <dbReference type="SAM" id="Phobius"/>
    </source>
</evidence>
<organism evidence="2">
    <name type="scientific">Caldisericum exile</name>
    <dbReference type="NCBI Taxonomy" id="693075"/>
    <lineage>
        <taxon>Bacteria</taxon>
        <taxon>Pseudomonadati</taxon>
        <taxon>Caldisericota/Cryosericota group</taxon>
        <taxon>Caldisericota</taxon>
        <taxon>Caldisericia</taxon>
        <taxon>Caldisericales</taxon>
        <taxon>Caldisericaceae</taxon>
        <taxon>Caldisericum</taxon>
    </lineage>
</organism>
<evidence type="ECO:0000313" key="2">
    <source>
        <dbReference type="EMBL" id="HGW60034.1"/>
    </source>
</evidence>